<dbReference type="InterPro" id="IPR045864">
    <property type="entry name" value="aa-tRNA-synth_II/BPL/LPL"/>
</dbReference>
<sequence length="966" mass="106016">MKTAELRRKFLNFFESKGHQIVASSSLVPHDDPTLLFTNAGMNQFKDVFLGFDKRPYSRAATAQKCVRAGGKHNDLENVGYTARHHTFFEMMGNFSFGDYFKRDAIHFAWEFLTSSEWLNLPQEKLLATVYAEDDEAYNIWLNEIGLPPEKIIRIGDNKGSRYASDNFWQMGDTGPCGPCSEIFYDHGSHIRGGPPGSPEEDGDRFIEIWNCVFMQFNRDAQGNMNPLPKPSVDTGMGLERMAAVMQHVNSNYETDLFENLLKAAARETGAPFSMEEPSLKVIADHIRACSFLIADGVMPGNEGRGYVLRRIIRRAVRHGYKLGQKQPFFYKLVPDLVREMGAAYPELKEKQTRIMEVLQGEETRFGQTLETGMGLFNQVWRGMQFLKLESLLPFEGAGEPLKLKTAEGIEFTAASRQNAGQKTIVLRRQDAGRLNESQSFGLAQVLEKNEVQPENRPFAEALERYVNENIANSKMILAGEHVFKLYDTYGFPYDLTADMARELGIELDEAGFNREMEAQRARARAAQTFKAGTQLAYSGGDTEFTGYTQCKTEARILALYQDGRAVNELGEGESGTVVLDQTPFYAESGGQVGDTGLISGLSDGQSFRVDDTQKIKAAVTGHFGTVVSGRLKTGDSVTAEIDNALRERITRNHSVTHLMHQALRDVLGSHVEQKGSLQNAESTRFDISHPQGISAEEIAEVERRVNHAIMQNVPVEVKTMSMEDAQKTGAIMLFGEKYGDFVRVVEMGKYSTELCGGTHVARTGDIGFFKITGESGIAAGIRRIEAITGLSALQWAQNQEQLLRGIIAEVKAQTEKDVLAKIQAHAAHGKALEKELLKAKAELAVYAGAKLLDSARDLGAAKLVAAQIDAEAAALRDIAADLAGRSDKAVVLLAAANSGKVSLCAAVSKPLTEKIKAGELVNFVAAQTGGKGGGRPDLAQAGGSEPDKLPAALESVENWVRGRLA</sequence>
<dbReference type="PANTHER" id="PTHR11777">
    <property type="entry name" value="ALANYL-TRNA SYNTHETASE"/>
    <property type="match status" value="1"/>
</dbReference>
<dbReference type="InterPro" id="IPR012947">
    <property type="entry name" value="tRNA_SAD"/>
</dbReference>
<dbReference type="InterPro" id="IPR018162">
    <property type="entry name" value="Ala-tRNA-ligase_IIc_anticod-bd"/>
</dbReference>
<keyword evidence="12" id="KW-0963">Cytoplasm</keyword>
<dbReference type="SUPFAM" id="SSF55681">
    <property type="entry name" value="Class II aaRS and biotin synthetases"/>
    <property type="match status" value="1"/>
</dbReference>
<dbReference type="SMART" id="SM00863">
    <property type="entry name" value="tRNA_SAD"/>
    <property type="match status" value="1"/>
</dbReference>
<dbReference type="Gene3D" id="3.10.310.40">
    <property type="match status" value="1"/>
</dbReference>
<evidence type="ECO:0000256" key="3">
    <source>
        <dbReference type="ARBA" id="ARBA00022555"/>
    </source>
</evidence>
<keyword evidence="6 12" id="KW-0547">Nucleotide-binding</keyword>
<dbReference type="GO" id="GO:0000049">
    <property type="term" value="F:tRNA binding"/>
    <property type="evidence" value="ECO:0007669"/>
    <property type="project" value="UniProtKB-KW"/>
</dbReference>
<dbReference type="InterPro" id="IPR018164">
    <property type="entry name" value="Ala-tRNA-synth_IIc_N"/>
</dbReference>
<evidence type="ECO:0000313" key="16">
    <source>
        <dbReference type="Proteomes" id="UP000516412"/>
    </source>
</evidence>
<keyword evidence="10 12" id="KW-0648">Protein biosynthesis</keyword>
<comment type="similarity">
    <text evidence="2 12">Belongs to the class-II aminoacyl-tRNA synthetase family.</text>
</comment>
<keyword evidence="11 12" id="KW-0030">Aminoacyl-tRNA synthetase</keyword>
<dbReference type="CDD" id="cd00673">
    <property type="entry name" value="AlaRS_core"/>
    <property type="match status" value="1"/>
</dbReference>
<dbReference type="GO" id="GO:0045892">
    <property type="term" value="P:negative regulation of DNA-templated transcription"/>
    <property type="evidence" value="ECO:0007669"/>
    <property type="project" value="TreeGrafter"/>
</dbReference>
<dbReference type="KEGG" id="nmus:H7A79_0311"/>
<dbReference type="GO" id="GO:0002161">
    <property type="term" value="F:aminoacyl-tRNA deacylase activity"/>
    <property type="evidence" value="ECO:0007669"/>
    <property type="project" value="TreeGrafter"/>
</dbReference>
<dbReference type="InterPro" id="IPR009000">
    <property type="entry name" value="Transl_B-barrel_sf"/>
</dbReference>
<dbReference type="SUPFAM" id="SSF55186">
    <property type="entry name" value="ThrRS/AlaRS common domain"/>
    <property type="match status" value="1"/>
</dbReference>
<comment type="subcellular location">
    <subcellularLocation>
        <location evidence="1 12">Cytoplasm</location>
    </subcellularLocation>
</comment>
<dbReference type="Gene3D" id="2.40.30.130">
    <property type="match status" value="1"/>
</dbReference>
<proteinExistence type="inferred from homology"/>
<evidence type="ECO:0000256" key="5">
    <source>
        <dbReference type="ARBA" id="ARBA00022723"/>
    </source>
</evidence>
<dbReference type="GO" id="GO:0005524">
    <property type="term" value="F:ATP binding"/>
    <property type="evidence" value="ECO:0007669"/>
    <property type="project" value="UniProtKB-UniRule"/>
</dbReference>
<dbReference type="Proteomes" id="UP000516412">
    <property type="component" value="Chromosome"/>
</dbReference>
<dbReference type="InterPro" id="IPR002318">
    <property type="entry name" value="Ala-tRNA-lgiase_IIc"/>
</dbReference>
<keyword evidence="8 12" id="KW-0067">ATP-binding</keyword>
<keyword evidence="16" id="KW-1185">Reference proteome</keyword>
<dbReference type="GO" id="GO:0006419">
    <property type="term" value="P:alanyl-tRNA aminoacylation"/>
    <property type="evidence" value="ECO:0007669"/>
    <property type="project" value="UniProtKB-UniRule"/>
</dbReference>
<dbReference type="GO" id="GO:0005829">
    <property type="term" value="C:cytosol"/>
    <property type="evidence" value="ECO:0007669"/>
    <property type="project" value="TreeGrafter"/>
</dbReference>
<dbReference type="FunFam" id="2.40.30.130:FF:000001">
    <property type="entry name" value="Alanine--tRNA ligase"/>
    <property type="match status" value="1"/>
</dbReference>
<keyword evidence="9 12" id="KW-0694">RNA-binding</keyword>
<evidence type="ECO:0000256" key="4">
    <source>
        <dbReference type="ARBA" id="ARBA00022598"/>
    </source>
</evidence>
<reference evidence="15" key="1">
    <citation type="submission" date="2024-06" db="EMBL/GenBank/DDBJ databases">
        <title>Complete Genome Sequence of mouse commensal type strain Neisseria musculi.</title>
        <authorList>
            <person name="Thapa E."/>
            <person name="Aluvathingal J."/>
            <person name="Nadendla S."/>
            <person name="Mehta A."/>
            <person name="Tettelin H."/>
            <person name="Weyand N.J."/>
        </authorList>
    </citation>
    <scope>NUCLEOTIDE SEQUENCE</scope>
    <source>
        <strain evidence="15">NW831</strain>
    </source>
</reference>
<dbReference type="GO" id="GO:0008270">
    <property type="term" value="F:zinc ion binding"/>
    <property type="evidence" value="ECO:0007669"/>
    <property type="project" value="UniProtKB-UniRule"/>
</dbReference>
<keyword evidence="3 12" id="KW-0820">tRNA-binding</keyword>
<dbReference type="Pfam" id="PF01411">
    <property type="entry name" value="tRNA-synt_2c"/>
    <property type="match status" value="2"/>
</dbReference>
<dbReference type="Pfam" id="PF07973">
    <property type="entry name" value="tRNA_SAD"/>
    <property type="match status" value="1"/>
</dbReference>
<evidence type="ECO:0000256" key="8">
    <source>
        <dbReference type="ARBA" id="ARBA00022840"/>
    </source>
</evidence>
<feature type="region of interest" description="Disordered" evidence="13">
    <location>
        <begin position="930"/>
        <end position="949"/>
    </location>
</feature>
<dbReference type="AlphaFoldDB" id="A0A7H1MDU1"/>
<name>A0A7H1MDU1_9NEIS</name>
<dbReference type="EC" id="6.1.1.7" evidence="12"/>
<dbReference type="GO" id="GO:0004813">
    <property type="term" value="F:alanine-tRNA ligase activity"/>
    <property type="evidence" value="ECO:0007669"/>
    <property type="project" value="UniProtKB-UniRule"/>
</dbReference>
<dbReference type="FunFam" id="3.30.54.20:FF:000001">
    <property type="entry name" value="Alanine--tRNA ligase"/>
    <property type="match status" value="1"/>
</dbReference>
<accession>A0A7H1MDU1</accession>
<evidence type="ECO:0000256" key="2">
    <source>
        <dbReference type="ARBA" id="ARBA00008226"/>
    </source>
</evidence>
<evidence type="ECO:0000256" key="13">
    <source>
        <dbReference type="SAM" id="MobiDB-lite"/>
    </source>
</evidence>
<comment type="domain">
    <text evidence="12">Consists of three domains; the N-terminal catalytic domain, the editing domain and the C-terminal C-Ala domain. The editing domain removes incorrectly charged amino acids, while the C-Ala domain, along with tRNA(Ala), serves as a bridge to cooperatively bring together the editing and aminoacylation centers thus stimulating deacylation of misacylated tRNAs.</text>
</comment>
<dbReference type="PRINTS" id="PR00980">
    <property type="entry name" value="TRNASYNTHALA"/>
</dbReference>
<dbReference type="NCBIfam" id="TIGR00344">
    <property type="entry name" value="alaS"/>
    <property type="match status" value="2"/>
</dbReference>
<evidence type="ECO:0000259" key="14">
    <source>
        <dbReference type="PROSITE" id="PS50860"/>
    </source>
</evidence>
<protein>
    <recommendedName>
        <fullName evidence="12">Alanine--tRNA ligase</fullName>
        <ecNumber evidence="12">6.1.1.7</ecNumber>
    </recommendedName>
    <alternativeName>
        <fullName evidence="12">Alanyl-tRNA synthetase</fullName>
        <shortName evidence="12">AlaRS</shortName>
    </alternativeName>
</protein>
<dbReference type="InterPro" id="IPR018163">
    <property type="entry name" value="Thr/Ala-tRNA-synth_IIc_edit"/>
</dbReference>
<feature type="binding site" evidence="12">
    <location>
        <position position="760"/>
    </location>
    <ligand>
        <name>Zn(2+)</name>
        <dbReference type="ChEBI" id="CHEBI:29105"/>
    </ligand>
</feature>
<feature type="binding site" evidence="12">
    <location>
        <position position="654"/>
    </location>
    <ligand>
        <name>Zn(2+)</name>
        <dbReference type="ChEBI" id="CHEBI:29105"/>
    </ligand>
</feature>
<dbReference type="RefSeq" id="WP_187000872.1">
    <property type="nucleotide sequence ID" value="NZ_CP060414.2"/>
</dbReference>
<dbReference type="Gene3D" id="3.30.930.10">
    <property type="entry name" value="Bira Bifunctional Protein, Domain 2"/>
    <property type="match status" value="1"/>
</dbReference>
<evidence type="ECO:0000256" key="11">
    <source>
        <dbReference type="ARBA" id="ARBA00023146"/>
    </source>
</evidence>
<dbReference type="InterPro" id="IPR003156">
    <property type="entry name" value="DHHA1_dom"/>
</dbReference>
<feature type="binding site" evidence="12">
    <location>
        <position position="756"/>
    </location>
    <ligand>
        <name>Zn(2+)</name>
        <dbReference type="ChEBI" id="CHEBI:29105"/>
    </ligand>
</feature>
<dbReference type="FunFam" id="3.10.310.40:FF:000001">
    <property type="entry name" value="Alanine--tRNA ligase"/>
    <property type="match status" value="1"/>
</dbReference>
<evidence type="ECO:0000256" key="12">
    <source>
        <dbReference type="HAMAP-Rule" id="MF_00036"/>
    </source>
</evidence>
<keyword evidence="4 12" id="KW-0436">Ligase</keyword>
<dbReference type="InterPro" id="IPR023033">
    <property type="entry name" value="Ala_tRNA_ligase_euk/bac"/>
</dbReference>
<dbReference type="Gene3D" id="3.30.54.20">
    <property type="match status" value="1"/>
</dbReference>
<keyword evidence="5 12" id="KW-0479">Metal-binding</keyword>
<evidence type="ECO:0000256" key="6">
    <source>
        <dbReference type="ARBA" id="ARBA00022741"/>
    </source>
</evidence>
<evidence type="ECO:0000313" key="15">
    <source>
        <dbReference type="EMBL" id="QNT59806.1"/>
    </source>
</evidence>
<dbReference type="FunFam" id="3.30.980.10:FF:000004">
    <property type="entry name" value="Alanine--tRNA ligase, cytoplasmic"/>
    <property type="match status" value="1"/>
</dbReference>
<dbReference type="Pfam" id="PF02272">
    <property type="entry name" value="DHHA1"/>
    <property type="match status" value="1"/>
</dbReference>
<dbReference type="PANTHER" id="PTHR11777:SF9">
    <property type="entry name" value="ALANINE--TRNA LIGASE, CYTOPLASMIC"/>
    <property type="match status" value="1"/>
</dbReference>
<dbReference type="SUPFAM" id="SSF50447">
    <property type="entry name" value="Translation proteins"/>
    <property type="match status" value="1"/>
</dbReference>
<dbReference type="InterPro" id="IPR018165">
    <property type="entry name" value="Ala-tRNA-synth_IIc_core"/>
</dbReference>
<dbReference type="SUPFAM" id="SSF101353">
    <property type="entry name" value="Putative anticodon-binding domain of alanyl-tRNA synthetase (AlaRS)"/>
    <property type="match status" value="1"/>
</dbReference>
<evidence type="ECO:0000256" key="9">
    <source>
        <dbReference type="ARBA" id="ARBA00022884"/>
    </source>
</evidence>
<gene>
    <name evidence="12 15" type="primary">alaS</name>
    <name evidence="15" type="ORF">H7A79_0311</name>
</gene>
<dbReference type="InterPro" id="IPR050058">
    <property type="entry name" value="Ala-tRNA_ligase"/>
</dbReference>
<evidence type="ECO:0000256" key="10">
    <source>
        <dbReference type="ARBA" id="ARBA00022917"/>
    </source>
</evidence>
<feature type="domain" description="Alanyl-transfer RNA synthetases family profile" evidence="14">
    <location>
        <begin position="1"/>
        <end position="799"/>
    </location>
</feature>
<organism evidence="15 16">
    <name type="scientific">Neisseria musculi</name>
    <dbReference type="NCBI Taxonomy" id="1815583"/>
    <lineage>
        <taxon>Bacteria</taxon>
        <taxon>Pseudomonadati</taxon>
        <taxon>Pseudomonadota</taxon>
        <taxon>Betaproteobacteria</taxon>
        <taxon>Neisseriales</taxon>
        <taxon>Neisseriaceae</taxon>
        <taxon>Neisseria</taxon>
    </lineage>
</organism>
<dbReference type="FunFam" id="3.30.930.10:FF:000004">
    <property type="entry name" value="Alanine--tRNA ligase"/>
    <property type="match status" value="1"/>
</dbReference>
<dbReference type="PROSITE" id="PS50860">
    <property type="entry name" value="AA_TRNA_LIGASE_II_ALA"/>
    <property type="match status" value="1"/>
</dbReference>
<comment type="catalytic activity">
    <reaction evidence="12">
        <text>tRNA(Ala) + L-alanine + ATP = L-alanyl-tRNA(Ala) + AMP + diphosphate</text>
        <dbReference type="Rhea" id="RHEA:12540"/>
        <dbReference type="Rhea" id="RHEA-COMP:9657"/>
        <dbReference type="Rhea" id="RHEA-COMP:9923"/>
        <dbReference type="ChEBI" id="CHEBI:30616"/>
        <dbReference type="ChEBI" id="CHEBI:33019"/>
        <dbReference type="ChEBI" id="CHEBI:57972"/>
        <dbReference type="ChEBI" id="CHEBI:78442"/>
        <dbReference type="ChEBI" id="CHEBI:78497"/>
        <dbReference type="ChEBI" id="CHEBI:456215"/>
        <dbReference type="EC" id="6.1.1.7"/>
    </reaction>
</comment>
<comment type="function">
    <text evidence="12">Catalyzes the attachment of alanine to tRNA(Ala) in a two-step reaction: alanine is first activated by ATP to form Ala-AMP and then transferred to the acceptor end of tRNA(Ala). Also edits incorrectly charged Ser-tRNA(Ala) and Gly-tRNA(Ala) via its editing domain.</text>
</comment>
<comment type="cofactor">
    <cofactor evidence="12">
        <name>Zn(2+)</name>
        <dbReference type="ChEBI" id="CHEBI:29105"/>
    </cofactor>
    <text evidence="12">Binds 1 zinc ion per subunit.</text>
</comment>
<evidence type="ECO:0000256" key="7">
    <source>
        <dbReference type="ARBA" id="ARBA00022833"/>
    </source>
</evidence>
<feature type="binding site" evidence="12">
    <location>
        <position position="658"/>
    </location>
    <ligand>
        <name>Zn(2+)</name>
        <dbReference type="ChEBI" id="CHEBI:29105"/>
    </ligand>
</feature>
<dbReference type="HAMAP" id="MF_00036_B">
    <property type="entry name" value="Ala_tRNA_synth_B"/>
    <property type="match status" value="1"/>
</dbReference>
<dbReference type="EMBL" id="CP060414">
    <property type="protein sequence ID" value="QNT59806.1"/>
    <property type="molecule type" value="Genomic_DNA"/>
</dbReference>
<keyword evidence="7 12" id="KW-0862">Zinc</keyword>
<dbReference type="Gene3D" id="3.30.980.10">
    <property type="entry name" value="Threonyl-trna Synthetase, Chain A, domain 2"/>
    <property type="match status" value="1"/>
</dbReference>
<evidence type="ECO:0000256" key="1">
    <source>
        <dbReference type="ARBA" id="ARBA00004496"/>
    </source>
</evidence>